<accession>A0A0R2BN01</accession>
<dbReference type="Pfam" id="PF00440">
    <property type="entry name" value="TetR_N"/>
    <property type="match status" value="1"/>
</dbReference>
<gene>
    <name evidence="4" type="ORF">FC82_GL000342</name>
</gene>
<dbReference type="SUPFAM" id="SSF46689">
    <property type="entry name" value="Homeodomain-like"/>
    <property type="match status" value="1"/>
</dbReference>
<dbReference type="InterPro" id="IPR001647">
    <property type="entry name" value="HTH_TetR"/>
</dbReference>
<name>A0A0R2BN01_SECCO</name>
<evidence type="ECO:0000256" key="2">
    <source>
        <dbReference type="PROSITE-ProRule" id="PRU00335"/>
    </source>
</evidence>
<dbReference type="AlphaFoldDB" id="A0A0R2BN01"/>
<dbReference type="STRING" id="33960.TY91_14215"/>
<dbReference type="PANTHER" id="PTHR43479">
    <property type="entry name" value="ACREF/ENVCD OPERON REPRESSOR-RELATED"/>
    <property type="match status" value="1"/>
</dbReference>
<keyword evidence="1 2" id="KW-0238">DNA-binding</keyword>
<feature type="domain" description="HTH tetR-type" evidence="3">
    <location>
        <begin position="12"/>
        <end position="72"/>
    </location>
</feature>
<organism evidence="4 5">
    <name type="scientific">Secundilactobacillus collinoides DSM 20515 = JCM 1123</name>
    <dbReference type="NCBI Taxonomy" id="1423733"/>
    <lineage>
        <taxon>Bacteria</taxon>
        <taxon>Bacillati</taxon>
        <taxon>Bacillota</taxon>
        <taxon>Bacilli</taxon>
        <taxon>Lactobacillales</taxon>
        <taxon>Lactobacillaceae</taxon>
        <taxon>Secundilactobacillus</taxon>
    </lineage>
</organism>
<protein>
    <submittedName>
        <fullName evidence="4">Transcription regulator</fullName>
    </submittedName>
</protein>
<feature type="DNA-binding region" description="H-T-H motif" evidence="2">
    <location>
        <begin position="35"/>
        <end position="54"/>
    </location>
</feature>
<evidence type="ECO:0000259" key="3">
    <source>
        <dbReference type="PROSITE" id="PS50977"/>
    </source>
</evidence>
<evidence type="ECO:0000313" key="5">
    <source>
        <dbReference type="Proteomes" id="UP000051845"/>
    </source>
</evidence>
<evidence type="ECO:0000256" key="1">
    <source>
        <dbReference type="ARBA" id="ARBA00023125"/>
    </source>
</evidence>
<proteinExistence type="predicted"/>
<dbReference type="InterPro" id="IPR050624">
    <property type="entry name" value="HTH-type_Tx_Regulator"/>
</dbReference>
<dbReference type="GO" id="GO:0003677">
    <property type="term" value="F:DNA binding"/>
    <property type="evidence" value="ECO:0007669"/>
    <property type="project" value="UniProtKB-UniRule"/>
</dbReference>
<dbReference type="EMBL" id="AYYR01000013">
    <property type="protein sequence ID" value="KRM77110.1"/>
    <property type="molecule type" value="Genomic_DNA"/>
</dbReference>
<dbReference type="PATRIC" id="fig|1423733.4.peg.365"/>
<evidence type="ECO:0000313" key="4">
    <source>
        <dbReference type="EMBL" id="KRM77110.1"/>
    </source>
</evidence>
<dbReference type="Gene3D" id="1.10.357.10">
    <property type="entry name" value="Tetracycline Repressor, domain 2"/>
    <property type="match status" value="1"/>
</dbReference>
<dbReference type="PROSITE" id="PS50977">
    <property type="entry name" value="HTH_TETR_2"/>
    <property type="match status" value="1"/>
</dbReference>
<dbReference type="PANTHER" id="PTHR43479:SF11">
    <property type="entry name" value="ACREF_ENVCD OPERON REPRESSOR-RELATED"/>
    <property type="match status" value="1"/>
</dbReference>
<dbReference type="RefSeq" id="WP_056996122.1">
    <property type="nucleotide sequence ID" value="NZ_AYYR01000013.1"/>
</dbReference>
<reference evidence="4 5" key="1">
    <citation type="journal article" date="2015" name="Genome Announc.">
        <title>Expanding the biotechnology potential of lactobacilli through comparative genomics of 213 strains and associated genera.</title>
        <authorList>
            <person name="Sun Z."/>
            <person name="Harris H.M."/>
            <person name="McCann A."/>
            <person name="Guo C."/>
            <person name="Argimon S."/>
            <person name="Zhang W."/>
            <person name="Yang X."/>
            <person name="Jeffery I.B."/>
            <person name="Cooney J.C."/>
            <person name="Kagawa T.F."/>
            <person name="Liu W."/>
            <person name="Song Y."/>
            <person name="Salvetti E."/>
            <person name="Wrobel A."/>
            <person name="Rasinkangas P."/>
            <person name="Parkhill J."/>
            <person name="Rea M.C."/>
            <person name="O'Sullivan O."/>
            <person name="Ritari J."/>
            <person name="Douillard F.P."/>
            <person name="Paul Ross R."/>
            <person name="Yang R."/>
            <person name="Briner A.E."/>
            <person name="Felis G.E."/>
            <person name="de Vos W.M."/>
            <person name="Barrangou R."/>
            <person name="Klaenhammer T.R."/>
            <person name="Caufield P.W."/>
            <person name="Cui Y."/>
            <person name="Zhang H."/>
            <person name="O'Toole P.W."/>
        </authorList>
    </citation>
    <scope>NUCLEOTIDE SEQUENCE [LARGE SCALE GENOMIC DNA]</scope>
    <source>
        <strain evidence="4 5">DSM 20515</strain>
    </source>
</reference>
<sequence>MKLTGFEDLRVQKTVTAIYTAFESLITERPYEKITVKELAERAQINKKTFYRYYPTLDDLLAEMQARYSQEYLKEIGSFQYPRDLDKSVRSFIEYSAKQGPAYDKITIGGTYTGIRQQMIDVVMHDTWAKSREFQRLNDWQQRLLINFVQETGLSAYRQWILSDREAPMETLIQATIALMHGGVDAFLKTMPQQ</sequence>
<dbReference type="InterPro" id="IPR009057">
    <property type="entry name" value="Homeodomain-like_sf"/>
</dbReference>
<dbReference type="Proteomes" id="UP000051845">
    <property type="component" value="Unassembled WGS sequence"/>
</dbReference>
<comment type="caution">
    <text evidence="4">The sequence shown here is derived from an EMBL/GenBank/DDBJ whole genome shotgun (WGS) entry which is preliminary data.</text>
</comment>